<evidence type="ECO:0000256" key="1">
    <source>
        <dbReference type="SAM" id="MobiDB-lite"/>
    </source>
</evidence>
<accession>A0A0D4C0R3</accession>
<name>A0A0D4C0R3_9MICC</name>
<protein>
    <recommendedName>
        <fullName evidence="4">Transglycosylase SLT domain-containing protein</fullName>
    </recommendedName>
</protein>
<dbReference type="Proteomes" id="UP000061839">
    <property type="component" value="Chromosome"/>
</dbReference>
<evidence type="ECO:0008006" key="4">
    <source>
        <dbReference type="Google" id="ProtNLM"/>
    </source>
</evidence>
<dbReference type="InterPro" id="IPR023346">
    <property type="entry name" value="Lysozyme-like_dom_sf"/>
</dbReference>
<sequence length="237" mass="24906">MDQPRRDRARHAAPSTPTSRSVPGKSTGRRRATPQKSSLSLLREASSKLPVQQVAAIAIAGVLVASVSASQQNPDTPASTPVAQKSAMETVSAAANAELVFSRVTASSKPAAKTPSTGKPGADSASSDINQIKAVNDPEAAQAFAATKLADFGWGPDQMSCLSSLWTKESSWQTTAENPSSLAYGIAQSLPAEKMASVGSDYRTNYKTQITWGLGYIKERYGSPCGAWGHSQATGWY</sequence>
<dbReference type="AlphaFoldDB" id="A0A0D4C0R3"/>
<feature type="region of interest" description="Disordered" evidence="1">
    <location>
        <begin position="105"/>
        <end position="126"/>
    </location>
</feature>
<reference evidence="2 3" key="1">
    <citation type="journal article" date="2015" name="Genome Announc.">
        <title>Complete Genome Sequencing of Protease-Producing Novel Arthrobacter sp. Strain IHBB 11108 Using PacBio Single-Molecule Real-Time Sequencing Technology.</title>
        <authorList>
            <person name="Kiran S."/>
            <person name="Swarnkar M.K."/>
            <person name="Pal M."/>
            <person name="Thakur R."/>
            <person name="Tewari R."/>
            <person name="Singh A.K."/>
            <person name="Gulati A."/>
        </authorList>
    </citation>
    <scope>NUCLEOTIDE SEQUENCE [LARGE SCALE GENOMIC DNA]</scope>
    <source>
        <strain evidence="2 3">IHBB 11108</strain>
    </source>
</reference>
<proteinExistence type="predicted"/>
<dbReference type="SUPFAM" id="SSF53955">
    <property type="entry name" value="Lysozyme-like"/>
    <property type="match status" value="1"/>
</dbReference>
<dbReference type="KEGG" id="ari:UM93_12600"/>
<dbReference type="HOGENOM" id="CLU_059319_3_0_11"/>
<organism evidence="2 3">
    <name type="scientific">Psychromicrobium lacuslunae</name>
    <dbReference type="NCBI Taxonomy" id="1618207"/>
    <lineage>
        <taxon>Bacteria</taxon>
        <taxon>Bacillati</taxon>
        <taxon>Actinomycetota</taxon>
        <taxon>Actinomycetes</taxon>
        <taxon>Micrococcales</taxon>
        <taxon>Micrococcaceae</taxon>
        <taxon>Psychromicrobium</taxon>
    </lineage>
</organism>
<dbReference type="STRING" id="1618207.UM93_12600"/>
<dbReference type="PATRIC" id="fig|1618207.4.peg.2556"/>
<evidence type="ECO:0000313" key="3">
    <source>
        <dbReference type="Proteomes" id="UP000061839"/>
    </source>
</evidence>
<gene>
    <name evidence="2" type="ORF">UM93_12600</name>
</gene>
<keyword evidence="3" id="KW-1185">Reference proteome</keyword>
<dbReference type="OrthoDB" id="9766277at2"/>
<dbReference type="EMBL" id="CP011005">
    <property type="protein sequence ID" value="AJT42134.1"/>
    <property type="molecule type" value="Genomic_DNA"/>
</dbReference>
<feature type="region of interest" description="Disordered" evidence="1">
    <location>
        <begin position="1"/>
        <end position="40"/>
    </location>
</feature>
<evidence type="ECO:0000313" key="2">
    <source>
        <dbReference type="EMBL" id="AJT42134.1"/>
    </source>
</evidence>